<sequence length="91" mass="10399">MERGNLIIYDSKGKIWYQSGEADGDILPHVYPVGIPYIEIPYGTITNKRIVSIDVSVTHHVPITEDIEVKPTYEELENQLLLNENNNVDIF</sequence>
<dbReference type="EMBL" id="BTPU01000025">
    <property type="protein sequence ID" value="GMQ62352.1"/>
    <property type="molecule type" value="Genomic_DNA"/>
</dbReference>
<evidence type="ECO:0000313" key="1">
    <source>
        <dbReference type="EMBL" id="GMQ62352.1"/>
    </source>
</evidence>
<dbReference type="Proteomes" id="UP001374599">
    <property type="component" value="Unassembled WGS sequence"/>
</dbReference>
<protein>
    <submittedName>
        <fullName evidence="1">Uncharacterized protein</fullName>
    </submittedName>
</protein>
<accession>A0ACB5UHB2</accession>
<comment type="caution">
    <text evidence="1">The sequence shown here is derived from an EMBL/GenBank/DDBJ whole genome shotgun (WGS) entry which is preliminary data.</text>
</comment>
<name>A0ACB5UHB2_9FIRM</name>
<reference evidence="1" key="1">
    <citation type="submission" date="2023-09" db="EMBL/GenBank/DDBJ databases">
        <title>Vallitalea sediminicola and Vallitalea maricola sp. nov., anaerobic bacteria isolated from marine sediment.</title>
        <authorList>
            <person name="Hirano S."/>
            <person name="Maeda A."/>
            <person name="Terahara T."/>
            <person name="Mori K."/>
            <person name="Hamada M."/>
            <person name="Matsumoto R."/>
            <person name="Kobayashi T."/>
        </authorList>
    </citation>
    <scope>NUCLEOTIDE SEQUENCE</scope>
    <source>
        <strain evidence="1">AN17-2</strain>
    </source>
</reference>
<organism evidence="1 2">
    <name type="scientific">Vallitalea maricola</name>
    <dbReference type="NCBI Taxonomy" id="3074433"/>
    <lineage>
        <taxon>Bacteria</taxon>
        <taxon>Bacillati</taxon>
        <taxon>Bacillota</taxon>
        <taxon>Clostridia</taxon>
        <taxon>Lachnospirales</taxon>
        <taxon>Vallitaleaceae</taxon>
        <taxon>Vallitalea</taxon>
    </lineage>
</organism>
<keyword evidence="2" id="KW-1185">Reference proteome</keyword>
<gene>
    <name evidence="1" type="ORF">AN2V17_15840</name>
</gene>
<evidence type="ECO:0000313" key="2">
    <source>
        <dbReference type="Proteomes" id="UP001374599"/>
    </source>
</evidence>
<proteinExistence type="predicted"/>